<dbReference type="Proteomes" id="UP000024635">
    <property type="component" value="Unassembled WGS sequence"/>
</dbReference>
<evidence type="ECO:0000313" key="2">
    <source>
        <dbReference type="Proteomes" id="UP000024635"/>
    </source>
</evidence>
<dbReference type="AlphaFoldDB" id="A0A016RX18"/>
<name>A0A016RX18_9BILA</name>
<gene>
    <name evidence="1" type="primary">Acey_s0355.g3329</name>
    <name evidence="1" type="ORF">Y032_0355g3329</name>
</gene>
<proteinExistence type="predicted"/>
<dbReference type="EMBL" id="JARK01001691">
    <property type="protein sequence ID" value="EYB82622.1"/>
    <property type="molecule type" value="Genomic_DNA"/>
</dbReference>
<evidence type="ECO:0000313" key="1">
    <source>
        <dbReference type="EMBL" id="EYB82622.1"/>
    </source>
</evidence>
<comment type="caution">
    <text evidence="1">The sequence shown here is derived from an EMBL/GenBank/DDBJ whole genome shotgun (WGS) entry which is preliminary data.</text>
</comment>
<keyword evidence="2" id="KW-1185">Reference proteome</keyword>
<organism evidence="1 2">
    <name type="scientific">Ancylostoma ceylanicum</name>
    <dbReference type="NCBI Taxonomy" id="53326"/>
    <lineage>
        <taxon>Eukaryota</taxon>
        <taxon>Metazoa</taxon>
        <taxon>Ecdysozoa</taxon>
        <taxon>Nematoda</taxon>
        <taxon>Chromadorea</taxon>
        <taxon>Rhabditida</taxon>
        <taxon>Rhabditina</taxon>
        <taxon>Rhabditomorpha</taxon>
        <taxon>Strongyloidea</taxon>
        <taxon>Ancylostomatidae</taxon>
        <taxon>Ancylostomatinae</taxon>
        <taxon>Ancylostoma</taxon>
    </lineage>
</organism>
<reference evidence="2" key="1">
    <citation type="journal article" date="2015" name="Nat. Genet.">
        <title>The genome and transcriptome of the zoonotic hookworm Ancylostoma ceylanicum identify infection-specific gene families.</title>
        <authorList>
            <person name="Schwarz E.M."/>
            <person name="Hu Y."/>
            <person name="Antoshechkin I."/>
            <person name="Miller M.M."/>
            <person name="Sternberg P.W."/>
            <person name="Aroian R.V."/>
        </authorList>
    </citation>
    <scope>NUCLEOTIDE SEQUENCE</scope>
    <source>
        <strain evidence="2">HY135</strain>
    </source>
</reference>
<accession>A0A016RX18</accession>
<protein>
    <submittedName>
        <fullName evidence="1">Uncharacterized protein</fullName>
    </submittedName>
</protein>
<sequence length="94" mass="10627">MLAKANITCEGVAYVKLAKTVNMCCSTQRRKNANFLWVSTSSFLLSSTMGFEPYRPSRMLDWYSALLSTRPYVSTRVVSFELVMYLIISTADPP</sequence>